<feature type="domain" description="Adenosine deaminase" evidence="6">
    <location>
        <begin position="3"/>
        <end position="310"/>
    </location>
</feature>
<dbReference type="RefSeq" id="WP_165232612.1">
    <property type="nucleotide sequence ID" value="NZ_JAAKZV010000013.1"/>
</dbReference>
<dbReference type="EMBL" id="JAAKZV010000013">
    <property type="protein sequence ID" value="NGN63367.1"/>
    <property type="molecule type" value="Genomic_DNA"/>
</dbReference>
<dbReference type="InterPro" id="IPR006330">
    <property type="entry name" value="Ado/ade_deaminase"/>
</dbReference>
<dbReference type="PANTHER" id="PTHR43114:SF6">
    <property type="entry name" value="ADENINE DEAMINASE"/>
    <property type="match status" value="1"/>
</dbReference>
<evidence type="ECO:0000313" key="8">
    <source>
        <dbReference type="Proteomes" id="UP000481583"/>
    </source>
</evidence>
<dbReference type="AlphaFoldDB" id="A0A6G4TWE8"/>
<dbReference type="GO" id="GO:0019239">
    <property type="term" value="F:deaminase activity"/>
    <property type="evidence" value="ECO:0007669"/>
    <property type="project" value="InterPro"/>
</dbReference>
<dbReference type="GO" id="GO:0046872">
    <property type="term" value="F:metal ion binding"/>
    <property type="evidence" value="ECO:0007669"/>
    <property type="project" value="UniProtKB-KW"/>
</dbReference>
<keyword evidence="3" id="KW-0479">Metal-binding</keyword>
<sequence>MPPRIELHVHLEGTVRPHRLLELARRDDFALPADTAEGVARLYEFRDLVEFIGVWKRTAACLRTPADYRDVLLDYVAEAAAQGAVYLEACLCWAPWLADWAGILAACCDAAEEARERFGVAVGLTPEIYLGCDVAAGEEAARTAGRFAGREVVGFGLAGAEGVRPSAPHERAVAIAREAGLGYVPHAGEAAGPHSVRQALALGAHRLRHGVRAAEDPGLVAELAARGVVLDVALTSNLRLGVTKSLADHPLPQLLAAGVRCTVNTDDPAMFNTNLDAEHAAAARLGLTEAQAYAAGLAGALCDDATRARLEEAGRQAYGRA</sequence>
<reference evidence="7 8" key="1">
    <citation type="submission" date="2020-02" db="EMBL/GenBank/DDBJ databases">
        <title>Whole-genome analyses of novel actinobacteria.</title>
        <authorList>
            <person name="Sahin N."/>
        </authorList>
    </citation>
    <scope>NUCLEOTIDE SEQUENCE [LARGE SCALE GENOMIC DNA]</scope>
    <source>
        <strain evidence="7 8">A7024</strain>
    </source>
</reference>
<comment type="caution">
    <text evidence="7">The sequence shown here is derived from an EMBL/GenBank/DDBJ whole genome shotgun (WGS) entry which is preliminary data.</text>
</comment>
<dbReference type="Gene3D" id="3.20.20.140">
    <property type="entry name" value="Metal-dependent hydrolases"/>
    <property type="match status" value="1"/>
</dbReference>
<evidence type="ECO:0000256" key="4">
    <source>
        <dbReference type="ARBA" id="ARBA00022801"/>
    </source>
</evidence>
<dbReference type="EC" id="3.5.4.4" evidence="7"/>
<proteinExistence type="inferred from homology"/>
<dbReference type="Pfam" id="PF00962">
    <property type="entry name" value="A_deaminase"/>
    <property type="match status" value="1"/>
</dbReference>
<keyword evidence="5" id="KW-0862">Zinc</keyword>
<name>A0A6G4TWE8_9ACTN</name>
<evidence type="ECO:0000256" key="5">
    <source>
        <dbReference type="ARBA" id="ARBA00022833"/>
    </source>
</evidence>
<keyword evidence="8" id="KW-1185">Reference proteome</keyword>
<evidence type="ECO:0000256" key="2">
    <source>
        <dbReference type="ARBA" id="ARBA00006676"/>
    </source>
</evidence>
<evidence type="ECO:0000313" key="7">
    <source>
        <dbReference type="EMBL" id="NGN63367.1"/>
    </source>
</evidence>
<dbReference type="PANTHER" id="PTHR43114">
    <property type="entry name" value="ADENINE DEAMINASE"/>
    <property type="match status" value="1"/>
</dbReference>
<protein>
    <submittedName>
        <fullName evidence="7">Adenosine deaminase</fullName>
        <ecNumber evidence="7">3.5.4.4</ecNumber>
    </submittedName>
</protein>
<dbReference type="SUPFAM" id="SSF51556">
    <property type="entry name" value="Metallo-dependent hydrolases"/>
    <property type="match status" value="1"/>
</dbReference>
<dbReference type="Proteomes" id="UP000481583">
    <property type="component" value="Unassembled WGS sequence"/>
</dbReference>
<dbReference type="InterPro" id="IPR032466">
    <property type="entry name" value="Metal_Hydrolase"/>
</dbReference>
<comment type="similarity">
    <text evidence="2">Belongs to the metallo-dependent hydrolases superfamily. Adenosine and AMP deaminases family.</text>
</comment>
<accession>A0A6G4TWE8</accession>
<gene>
    <name evidence="7" type="primary">add</name>
    <name evidence="7" type="ORF">G5C51_05535</name>
</gene>
<evidence type="ECO:0000259" key="6">
    <source>
        <dbReference type="Pfam" id="PF00962"/>
    </source>
</evidence>
<keyword evidence="4 7" id="KW-0378">Hydrolase</keyword>
<dbReference type="GO" id="GO:0016814">
    <property type="term" value="F:hydrolase activity, acting on carbon-nitrogen (but not peptide) bonds, in cyclic amidines"/>
    <property type="evidence" value="ECO:0007669"/>
    <property type="project" value="UniProtKB-ARBA"/>
</dbReference>
<organism evidence="7 8">
    <name type="scientific">Streptomyces coryli</name>
    <dbReference type="NCBI Taxonomy" id="1128680"/>
    <lineage>
        <taxon>Bacteria</taxon>
        <taxon>Bacillati</taxon>
        <taxon>Actinomycetota</taxon>
        <taxon>Actinomycetes</taxon>
        <taxon>Kitasatosporales</taxon>
        <taxon>Streptomycetaceae</taxon>
        <taxon>Streptomyces</taxon>
    </lineage>
</organism>
<evidence type="ECO:0000256" key="1">
    <source>
        <dbReference type="ARBA" id="ARBA00001947"/>
    </source>
</evidence>
<dbReference type="NCBIfam" id="TIGR01430">
    <property type="entry name" value="aden_deam"/>
    <property type="match status" value="1"/>
</dbReference>
<comment type="cofactor">
    <cofactor evidence="1">
        <name>Zn(2+)</name>
        <dbReference type="ChEBI" id="CHEBI:29105"/>
    </cofactor>
</comment>
<dbReference type="InterPro" id="IPR001365">
    <property type="entry name" value="A_deaminase_dom"/>
</dbReference>
<evidence type="ECO:0000256" key="3">
    <source>
        <dbReference type="ARBA" id="ARBA00022723"/>
    </source>
</evidence>